<gene>
    <name evidence="1" type="ORF">DFJ75_3715</name>
</gene>
<dbReference type="AlphaFoldDB" id="A0A495K7U7"/>
<dbReference type="GO" id="GO:0020037">
    <property type="term" value="F:heme binding"/>
    <property type="evidence" value="ECO:0007669"/>
    <property type="project" value="InterPro"/>
</dbReference>
<dbReference type="Proteomes" id="UP000274762">
    <property type="component" value="Unassembled WGS sequence"/>
</dbReference>
<name>A0A495K7U7_WILMA</name>
<dbReference type="InterPro" id="IPR020835">
    <property type="entry name" value="Catalase_sf"/>
</dbReference>
<dbReference type="RefSeq" id="WP_062795365.1">
    <property type="nucleotide sequence ID" value="NZ_CBCRXS010000003.1"/>
</dbReference>
<comment type="caution">
    <text evidence="1">The sequence shown here is derived from an EMBL/GenBank/DDBJ whole genome shotgun (WGS) entry which is preliminary data.</text>
</comment>
<reference evidence="1 2" key="1">
    <citation type="submission" date="2018-10" db="EMBL/GenBank/DDBJ databases">
        <title>Sequencing the genomes of 1000 actinobacteria strains.</title>
        <authorList>
            <person name="Klenk H.-P."/>
        </authorList>
    </citation>
    <scope>NUCLEOTIDE SEQUENCE [LARGE SCALE GENOMIC DNA]</scope>
    <source>
        <strain evidence="1 2">DSM 44343</strain>
    </source>
</reference>
<evidence type="ECO:0000313" key="2">
    <source>
        <dbReference type="Proteomes" id="UP000274762"/>
    </source>
</evidence>
<dbReference type="OrthoDB" id="3368165at2"/>
<dbReference type="SUPFAM" id="SSF56634">
    <property type="entry name" value="Heme-dependent catalase-like"/>
    <property type="match status" value="1"/>
</dbReference>
<evidence type="ECO:0000313" key="1">
    <source>
        <dbReference type="EMBL" id="RKR96855.1"/>
    </source>
</evidence>
<accession>A0A495K7U7</accession>
<evidence type="ECO:0008006" key="3">
    <source>
        <dbReference type="Google" id="ProtNLM"/>
    </source>
</evidence>
<dbReference type="EMBL" id="RBKV01000001">
    <property type="protein sequence ID" value="RKR96855.1"/>
    <property type="molecule type" value="Genomic_DNA"/>
</dbReference>
<organism evidence="1 2">
    <name type="scientific">Williamsia marianensis</name>
    <dbReference type="NCBI Taxonomy" id="85044"/>
    <lineage>
        <taxon>Bacteria</taxon>
        <taxon>Bacillati</taxon>
        <taxon>Actinomycetota</taxon>
        <taxon>Actinomycetes</taxon>
        <taxon>Mycobacteriales</taxon>
        <taxon>Nocardiaceae</taxon>
        <taxon>Williamsia</taxon>
    </lineage>
</organism>
<proteinExistence type="predicted"/>
<sequence length="227" mass="23893">MKVSDIAGLPIQAGAALRGARLFHPDGVLAKGTLTRMAADGVGLPIADSDVVARVSKGVGMPGTVPDVLGLAIRMPPHPGDHAPWDVLLASAAGTNPIARTIPFPARALGSAVLSSLQPLHHDGGSWWLRARVAPETPQASVSLENFHKQINGAGLVFDIEQAHGTGPFKPLARLTLSEPADEADYPNIGFDPTVNTTRDVDPEPNWLSGTRKLAYRYSRKGRAAEG</sequence>
<protein>
    <recommendedName>
        <fullName evidence="3">Phosphodiesterase</fullName>
    </recommendedName>
</protein>